<dbReference type="Pfam" id="PF01476">
    <property type="entry name" value="LysM"/>
    <property type="match status" value="1"/>
</dbReference>
<dbReference type="SMART" id="SM00257">
    <property type="entry name" value="LysM"/>
    <property type="match status" value="1"/>
</dbReference>
<proteinExistence type="predicted"/>
<dbReference type="SUPFAM" id="SSF54106">
    <property type="entry name" value="LysM domain"/>
    <property type="match status" value="1"/>
</dbReference>
<dbReference type="InterPro" id="IPR036779">
    <property type="entry name" value="LysM_dom_sf"/>
</dbReference>
<comment type="caution">
    <text evidence="2">The sequence shown here is derived from an EMBL/GenBank/DDBJ whole genome shotgun (WGS) entry which is preliminary data.</text>
</comment>
<name>A0A644ZRK3_9ZZZZ</name>
<keyword evidence="2" id="KW-0132">Cell division</keyword>
<dbReference type="EMBL" id="VSSQ01008927">
    <property type="protein sequence ID" value="MPM40234.1"/>
    <property type="molecule type" value="Genomic_DNA"/>
</dbReference>
<keyword evidence="2" id="KW-0131">Cell cycle</keyword>
<reference evidence="2" key="1">
    <citation type="submission" date="2019-08" db="EMBL/GenBank/DDBJ databases">
        <authorList>
            <person name="Kucharzyk K."/>
            <person name="Murdoch R.W."/>
            <person name="Higgins S."/>
            <person name="Loffler F."/>
        </authorList>
    </citation>
    <scope>NUCLEOTIDE SEQUENCE</scope>
</reference>
<dbReference type="PROSITE" id="PS51782">
    <property type="entry name" value="LYSM"/>
    <property type="match status" value="1"/>
</dbReference>
<dbReference type="GO" id="GO:0051301">
    <property type="term" value="P:cell division"/>
    <property type="evidence" value="ECO:0007669"/>
    <property type="project" value="UniProtKB-KW"/>
</dbReference>
<dbReference type="Gene3D" id="3.10.350.10">
    <property type="entry name" value="LysM domain"/>
    <property type="match status" value="1"/>
</dbReference>
<feature type="domain" description="LysM" evidence="1">
    <location>
        <begin position="47"/>
        <end position="98"/>
    </location>
</feature>
<sequence>MEIKKLTVMNLGDVRMRSIFKAILIAIVFFIAYSGLGETDESATQYVTVSVARGDTVWGIAGKYAGNHQDIRDIVYDIQKVNNLNKNAELEPGQQLKVPIKKLAK</sequence>
<evidence type="ECO:0000259" key="1">
    <source>
        <dbReference type="PROSITE" id="PS51782"/>
    </source>
</evidence>
<dbReference type="AlphaFoldDB" id="A0A644ZRK3"/>
<gene>
    <name evidence="2" type="primary">yneA_5</name>
    <name evidence="2" type="ORF">SDC9_86874</name>
</gene>
<accession>A0A644ZRK3</accession>
<dbReference type="InterPro" id="IPR018392">
    <property type="entry name" value="LysM"/>
</dbReference>
<protein>
    <submittedName>
        <fullName evidence="2">Cell division suppressor protein YneA</fullName>
    </submittedName>
</protein>
<organism evidence="2">
    <name type="scientific">bioreactor metagenome</name>
    <dbReference type="NCBI Taxonomy" id="1076179"/>
    <lineage>
        <taxon>unclassified sequences</taxon>
        <taxon>metagenomes</taxon>
        <taxon>ecological metagenomes</taxon>
    </lineage>
</organism>
<evidence type="ECO:0000313" key="2">
    <source>
        <dbReference type="EMBL" id="MPM40234.1"/>
    </source>
</evidence>
<dbReference type="CDD" id="cd00118">
    <property type="entry name" value="LysM"/>
    <property type="match status" value="1"/>
</dbReference>